<evidence type="ECO:0000313" key="2">
    <source>
        <dbReference type="EMBL" id="GMI15415.1"/>
    </source>
</evidence>
<proteinExistence type="predicted"/>
<comment type="caution">
    <text evidence="2">The sequence shown here is derived from an EMBL/GenBank/DDBJ whole genome shotgun (WGS) entry which is preliminary data.</text>
</comment>
<reference evidence="3" key="1">
    <citation type="journal article" date="2023" name="Commun. Biol.">
        <title>Genome analysis of Parmales, the sister group of diatoms, reveals the evolutionary specialization of diatoms from phago-mixotrophs to photoautotrophs.</title>
        <authorList>
            <person name="Ban H."/>
            <person name="Sato S."/>
            <person name="Yoshikawa S."/>
            <person name="Yamada K."/>
            <person name="Nakamura Y."/>
            <person name="Ichinomiya M."/>
            <person name="Sato N."/>
            <person name="Blanc-Mathieu R."/>
            <person name="Endo H."/>
            <person name="Kuwata A."/>
            <person name="Ogata H."/>
        </authorList>
    </citation>
    <scope>NUCLEOTIDE SEQUENCE [LARGE SCALE GENOMIC DNA]</scope>
    <source>
        <strain evidence="3">NIES 3700</strain>
    </source>
</reference>
<name>A0A9W7FNU8_9STRA</name>
<accession>A0A9W7FNU8</accession>
<organism evidence="2 3">
    <name type="scientific">Triparma laevis f. longispina</name>
    <dbReference type="NCBI Taxonomy" id="1714387"/>
    <lineage>
        <taxon>Eukaryota</taxon>
        <taxon>Sar</taxon>
        <taxon>Stramenopiles</taxon>
        <taxon>Ochrophyta</taxon>
        <taxon>Bolidophyceae</taxon>
        <taxon>Parmales</taxon>
        <taxon>Triparmaceae</taxon>
        <taxon>Triparma</taxon>
    </lineage>
</organism>
<dbReference type="AlphaFoldDB" id="A0A9W7FNU8"/>
<dbReference type="PROSITE" id="PS51257">
    <property type="entry name" value="PROKAR_LIPOPROTEIN"/>
    <property type="match status" value="1"/>
</dbReference>
<sequence>MKSRNHIFQEKELIKRIKNLEEPGGSCVTVLTGCVGTVLSVLYNKIMKGDQKVMEMMNILMSNFLQLCSTKVKSARGLVYEPLDMVIEGLEEVEGEMVGFMIECTKRLAGGVGYPEGYFLALEREYDSELEIERNDVRELVRTIGEMPNGVTAFLSHLKNDESSYHIFSALAKPISTLLKNPSINNNNNNLEVYTTALNTLESYLTSSSNILQCLTSQNPNSSPLPSASYGDSFQTLRLTCLTLTSHGVYLHPLSQLHPHHLPQITNILNIGTKFSIASTSSIREYPQTHLPINIIKQSLPSVNGEFHSPGGEDHLGCLGLNRLCTIKSPVQLLMCNYLDDIYNLHEQMCERERKGDMAGISCTGKSRRLVLQSVCKLCLRCGRLEVLESLLERRLGIINHAINSSPTTTSLYNLTESILDCSEFDAGVIELNLELITQLSRVILWGYSAGNNGVEVLREWGRVRGSFSRILSSGFRASKVDKTVFKNESVRGVVGSVEEVTKVEVLKAKETVVGRIGGGGDRVEGVFRFDVVGSTKIEPGCFIHLMAVSDVDFEFIYQFFFNVTPFVVELMCVHLSPDLILGQNREEEEEDEEYEDPRNPIIEAYMCLGVRVLEGIRNGAGGVGEGLEERVAEVVGGWVADWTISRGKVSGGPCPGLDPDDPSTLLLLDFLPLACSSPNVLAIVYQKYTAFITANQPSSLLKISTTPPNQTHVPPPNDTPLPILGASLVIAALLNGASGRAPPWSLEFIPSTFSGLFQGLGNQVGAVLLALRIGSYSYFQTPKSAFILSGKYVSRLKNAAYTDLENCTRKCAEEGKWKDLKNGLKMATGRKKKNTKYQLKPAKRSFENQRL</sequence>
<protein>
    <submittedName>
        <fullName evidence="2">Uncharacterized protein</fullName>
    </submittedName>
</protein>
<dbReference type="OrthoDB" id="47738at2759"/>
<feature type="region of interest" description="Disordered" evidence="1">
    <location>
        <begin position="831"/>
        <end position="852"/>
    </location>
</feature>
<dbReference type="Proteomes" id="UP001165122">
    <property type="component" value="Unassembled WGS sequence"/>
</dbReference>
<evidence type="ECO:0000256" key="1">
    <source>
        <dbReference type="SAM" id="MobiDB-lite"/>
    </source>
</evidence>
<keyword evidence="3" id="KW-1185">Reference proteome</keyword>
<dbReference type="EMBL" id="BRXW01000230">
    <property type="protein sequence ID" value="GMI15415.1"/>
    <property type="molecule type" value="Genomic_DNA"/>
</dbReference>
<gene>
    <name evidence="2" type="ORF">TrLO_g6740</name>
</gene>
<evidence type="ECO:0000313" key="3">
    <source>
        <dbReference type="Proteomes" id="UP001165122"/>
    </source>
</evidence>